<evidence type="ECO:0000256" key="7">
    <source>
        <dbReference type="SAM" id="Phobius"/>
    </source>
</evidence>
<evidence type="ECO:0000313" key="12">
    <source>
        <dbReference type="Proteomes" id="UP001155280"/>
    </source>
</evidence>
<evidence type="ECO:0000256" key="4">
    <source>
        <dbReference type="ARBA" id="ARBA00022989"/>
    </source>
</evidence>
<dbReference type="Pfam" id="PF04024">
    <property type="entry name" value="PspC"/>
    <property type="match status" value="1"/>
</dbReference>
<sequence>MNKTVNINLAGIFFHIDEDAYAKLQRYLEAIRHSFSNTQGRDEIISDIEARIAELFNEKIKNERQVISSKEVEEVITIMGQPEDYLVDDEIFDDEPGRSRSTKSVGKKLFRDTENGYVGGVSSGLGHYLGIEAIWVRLLWILLTIFSSGAFILIYIAFWIFVPEAKTTADKLAMRGEEVTISNIEKKIREGFHEVSDSIKNVDYERYGRQASAGASSAATTLGNIIKFCLKLIVKFVGILLLLIAGSTLIALFVGLFAVGTFGIVDAPWTDYIDMVNSGAPLWLISLLTFFAVGIPFFFLFVLGLKILVKNLKSIGRIASLTLLGLWLISVIGLSVIGVSQATHRAFDGEVASSENLMVTPEDTLFLRMRNNPELSRKTWKSSDFRVAYENGNKVLVGNDIRLIVKSTKDSIGKIEVLKSAEGKDFQDARERAENINYSTSLLGNELLLDSYFTSDSSFGYRDQEVQVTVFLPEGITFFADDNTSSFHRNADYYGDILISGEEEHFLKVLEGETSCEDCPVESWDEDSNENWGDETEDNDPSDDFNARVDVDGKEVNIRVNEEGIEVNDKKAHRITIDSNGIEINNN</sequence>
<feature type="domain" description="PspC-related ToastRack" evidence="10">
    <location>
        <begin position="390"/>
        <end position="521"/>
    </location>
</feature>
<dbReference type="PANTHER" id="PTHR33885:SF3">
    <property type="entry name" value="PHAGE SHOCK PROTEIN C"/>
    <property type="match status" value="1"/>
</dbReference>
<keyword evidence="3 7" id="KW-0812">Transmembrane</keyword>
<feature type="transmembrane region" description="Helical" evidence="7">
    <location>
        <begin position="282"/>
        <end position="309"/>
    </location>
</feature>
<dbReference type="Pfam" id="PF22571">
    <property type="entry name" value="LiaI-LiaF-TM_PspC"/>
    <property type="match status" value="1"/>
</dbReference>
<evidence type="ECO:0000259" key="9">
    <source>
        <dbReference type="Pfam" id="PF22571"/>
    </source>
</evidence>
<evidence type="ECO:0000256" key="2">
    <source>
        <dbReference type="ARBA" id="ARBA00022475"/>
    </source>
</evidence>
<feature type="transmembrane region" description="Helical" evidence="7">
    <location>
        <begin position="138"/>
        <end position="162"/>
    </location>
</feature>
<dbReference type="InterPro" id="IPR054319">
    <property type="entry name" value="PspC-rel_ToastRack"/>
</dbReference>
<feature type="region of interest" description="Disordered" evidence="6">
    <location>
        <begin position="518"/>
        <end position="548"/>
    </location>
</feature>
<reference evidence="11" key="1">
    <citation type="submission" date="2022-07" db="EMBL/GenBank/DDBJ databases">
        <title>Gramela sediminis sp. nov., isolated from deep-sea sediment of the Indian Ocean.</title>
        <authorList>
            <person name="Shi H."/>
        </authorList>
    </citation>
    <scope>NUCLEOTIDE SEQUENCE</scope>
    <source>
        <strain evidence="11">GC03-9</strain>
    </source>
</reference>
<protein>
    <submittedName>
        <fullName evidence="11">PspC domain-containing protein</fullName>
    </submittedName>
</protein>
<dbReference type="Pfam" id="PF22744">
    <property type="entry name" value="Toast-rack_PspC-Cterm"/>
    <property type="match status" value="1"/>
</dbReference>
<dbReference type="InterPro" id="IPR052027">
    <property type="entry name" value="PspC"/>
</dbReference>
<proteinExistence type="predicted"/>
<dbReference type="RefSeq" id="WP_241551843.1">
    <property type="nucleotide sequence ID" value="NZ_JANCNS010000002.1"/>
</dbReference>
<feature type="transmembrane region" description="Helical" evidence="7">
    <location>
        <begin position="321"/>
        <end position="339"/>
    </location>
</feature>
<dbReference type="InterPro" id="IPR007168">
    <property type="entry name" value="Phageshock_PspC_N"/>
</dbReference>
<dbReference type="GO" id="GO:0005886">
    <property type="term" value="C:plasma membrane"/>
    <property type="evidence" value="ECO:0007669"/>
    <property type="project" value="UniProtKB-SubCell"/>
</dbReference>
<dbReference type="InterPro" id="IPR054321">
    <property type="entry name" value="PspC-rel_TM"/>
</dbReference>
<evidence type="ECO:0000256" key="6">
    <source>
        <dbReference type="SAM" id="MobiDB-lite"/>
    </source>
</evidence>
<keyword evidence="5 7" id="KW-0472">Membrane</keyword>
<evidence type="ECO:0000313" key="11">
    <source>
        <dbReference type="EMBL" id="MCP9200032.1"/>
    </source>
</evidence>
<keyword evidence="4 7" id="KW-1133">Transmembrane helix</keyword>
<evidence type="ECO:0000259" key="8">
    <source>
        <dbReference type="Pfam" id="PF04024"/>
    </source>
</evidence>
<feature type="compositionally biased region" description="Acidic residues" evidence="6">
    <location>
        <begin position="518"/>
        <end position="543"/>
    </location>
</feature>
<evidence type="ECO:0000256" key="1">
    <source>
        <dbReference type="ARBA" id="ARBA00004162"/>
    </source>
</evidence>
<keyword evidence="2" id="KW-1003">Cell membrane</keyword>
<dbReference type="EMBL" id="JANCNS010000002">
    <property type="protein sequence ID" value="MCP9200032.1"/>
    <property type="molecule type" value="Genomic_DNA"/>
</dbReference>
<dbReference type="AlphaFoldDB" id="A0A9X2IA54"/>
<keyword evidence="12" id="KW-1185">Reference proteome</keyword>
<dbReference type="Proteomes" id="UP001155280">
    <property type="component" value="Unassembled WGS sequence"/>
</dbReference>
<accession>A0A9X2IA54</accession>
<comment type="subcellular location">
    <subcellularLocation>
        <location evidence="1">Cell membrane</location>
        <topology evidence="1">Single-pass membrane protein</topology>
    </subcellularLocation>
</comment>
<feature type="transmembrane region" description="Helical" evidence="7">
    <location>
        <begin position="236"/>
        <end position="262"/>
    </location>
</feature>
<dbReference type="PANTHER" id="PTHR33885">
    <property type="entry name" value="PHAGE SHOCK PROTEIN C"/>
    <property type="match status" value="1"/>
</dbReference>
<comment type="caution">
    <text evidence="11">The sequence shown here is derived from an EMBL/GenBank/DDBJ whole genome shotgun (WGS) entry which is preliminary data.</text>
</comment>
<organism evidence="11 12">
    <name type="scientific">Christiangramia oceanisediminis</name>
    <dbReference type="NCBI Taxonomy" id="2920386"/>
    <lineage>
        <taxon>Bacteria</taxon>
        <taxon>Pseudomonadati</taxon>
        <taxon>Bacteroidota</taxon>
        <taxon>Flavobacteriia</taxon>
        <taxon>Flavobacteriales</taxon>
        <taxon>Flavobacteriaceae</taxon>
        <taxon>Christiangramia</taxon>
    </lineage>
</organism>
<name>A0A9X2IA54_9FLAO</name>
<feature type="domain" description="PspC-related transmembrane region" evidence="9">
    <location>
        <begin position="205"/>
        <end position="344"/>
    </location>
</feature>
<evidence type="ECO:0000259" key="10">
    <source>
        <dbReference type="Pfam" id="PF22744"/>
    </source>
</evidence>
<evidence type="ECO:0000256" key="5">
    <source>
        <dbReference type="ARBA" id="ARBA00023136"/>
    </source>
</evidence>
<evidence type="ECO:0000256" key="3">
    <source>
        <dbReference type="ARBA" id="ARBA00022692"/>
    </source>
</evidence>
<feature type="domain" description="Phage shock protein PspC N-terminal" evidence="8">
    <location>
        <begin position="107"/>
        <end position="165"/>
    </location>
</feature>
<gene>
    <name evidence="11" type="ORF">MKO06_08945</name>
</gene>